<dbReference type="eggNOG" id="ENOG502QSJC">
    <property type="taxonomic scope" value="Eukaryota"/>
</dbReference>
<name>A0A059AXB9_EUCGR</name>
<dbReference type="OMA" id="ILHWLFK"/>
<organism evidence="2">
    <name type="scientific">Eucalyptus grandis</name>
    <name type="common">Flooded gum</name>
    <dbReference type="NCBI Taxonomy" id="71139"/>
    <lineage>
        <taxon>Eukaryota</taxon>
        <taxon>Viridiplantae</taxon>
        <taxon>Streptophyta</taxon>
        <taxon>Embryophyta</taxon>
        <taxon>Tracheophyta</taxon>
        <taxon>Spermatophyta</taxon>
        <taxon>Magnoliopsida</taxon>
        <taxon>eudicotyledons</taxon>
        <taxon>Gunneridae</taxon>
        <taxon>Pentapetalae</taxon>
        <taxon>rosids</taxon>
        <taxon>malvids</taxon>
        <taxon>Myrtales</taxon>
        <taxon>Myrtaceae</taxon>
        <taxon>Myrtoideae</taxon>
        <taxon>Eucalypteae</taxon>
        <taxon>Eucalyptus</taxon>
    </lineage>
</organism>
<dbReference type="Gramene" id="KCW58080">
    <property type="protein sequence ID" value="KCW58080"/>
    <property type="gene ID" value="EUGRSUZ_H00807"/>
</dbReference>
<accession>A0A059AXB9</accession>
<dbReference type="PANTHER" id="PTHR36038">
    <property type="entry name" value="OS06G0102750 PROTEIN"/>
    <property type="match status" value="1"/>
</dbReference>
<dbReference type="InParanoid" id="A0A059AXB9"/>
<feature type="compositionally biased region" description="Basic residues" evidence="1">
    <location>
        <begin position="44"/>
        <end position="57"/>
    </location>
</feature>
<evidence type="ECO:0000256" key="1">
    <source>
        <dbReference type="SAM" id="MobiDB-lite"/>
    </source>
</evidence>
<dbReference type="AlphaFoldDB" id="A0A059AXB9"/>
<dbReference type="PANTHER" id="PTHR36038:SF3">
    <property type="entry name" value="OVATE FAMILY PROTEIN"/>
    <property type="match status" value="1"/>
</dbReference>
<dbReference type="EMBL" id="KK198760">
    <property type="protein sequence ID" value="KCW58080.1"/>
    <property type="molecule type" value="Genomic_DNA"/>
</dbReference>
<sequence length="279" mass="30817">MQILQWLFRVSQEEAKGNSCSSTDSKNTASDQETSKGKSIVLFKKSRRGKEKAKPGHPRCASFAILCRKDVAKACFYSTINLRRLSSLHRRQNSIHTKRMKKEDVARGLGIIGQKADSGAAHGGNKVLPISDTALTSSATSANDQYSASEKKEKVKGDKAKVISRMKELIRWAAASKAEKGGKFISRKVLQFRQRGALKAIPDDDQFSNESPKISFRWDVESCSTISTSYSAISLASARIDPIASRLSADSLPPQMTDQCLRRKGNWITTDSEFVVLEL</sequence>
<feature type="region of interest" description="Disordered" evidence="1">
    <location>
        <begin position="17"/>
        <end position="57"/>
    </location>
</feature>
<dbReference type="FunCoup" id="A0A059AXB9">
    <property type="interactions" value="33"/>
</dbReference>
<dbReference type="KEGG" id="egr:104456551"/>
<protein>
    <submittedName>
        <fullName evidence="2">Uncharacterized protein</fullName>
    </submittedName>
</protein>
<feature type="compositionally biased region" description="Polar residues" evidence="1">
    <location>
        <begin position="18"/>
        <end position="32"/>
    </location>
</feature>
<reference evidence="2" key="1">
    <citation type="submission" date="2013-07" db="EMBL/GenBank/DDBJ databases">
        <title>The genome of Eucalyptus grandis.</title>
        <authorList>
            <person name="Schmutz J."/>
            <person name="Hayes R."/>
            <person name="Myburg A."/>
            <person name="Tuskan G."/>
            <person name="Grattapaglia D."/>
            <person name="Rokhsar D.S."/>
        </authorList>
    </citation>
    <scope>NUCLEOTIDE SEQUENCE</scope>
    <source>
        <tissue evidence="2">Leaf extractions</tissue>
    </source>
</reference>
<evidence type="ECO:0000313" key="2">
    <source>
        <dbReference type="EMBL" id="KCW58080.1"/>
    </source>
</evidence>
<dbReference type="OrthoDB" id="1889663at2759"/>
<proteinExistence type="predicted"/>
<gene>
    <name evidence="2" type="ORF">EUGRSUZ_H00807</name>
</gene>